<dbReference type="Proteomes" id="UP001163046">
    <property type="component" value="Unassembled WGS sequence"/>
</dbReference>
<feature type="compositionally biased region" description="Basic and acidic residues" evidence="1">
    <location>
        <begin position="139"/>
        <end position="153"/>
    </location>
</feature>
<name>A0A9W9YSB0_9CNID</name>
<organism evidence="2 3">
    <name type="scientific">Desmophyllum pertusum</name>
    <dbReference type="NCBI Taxonomy" id="174260"/>
    <lineage>
        <taxon>Eukaryota</taxon>
        <taxon>Metazoa</taxon>
        <taxon>Cnidaria</taxon>
        <taxon>Anthozoa</taxon>
        <taxon>Hexacorallia</taxon>
        <taxon>Scleractinia</taxon>
        <taxon>Caryophylliina</taxon>
        <taxon>Caryophylliidae</taxon>
        <taxon>Desmophyllum</taxon>
    </lineage>
</organism>
<dbReference type="EMBL" id="MU827303">
    <property type="protein sequence ID" value="KAJ7365342.1"/>
    <property type="molecule type" value="Genomic_DNA"/>
</dbReference>
<dbReference type="OrthoDB" id="6020636at2759"/>
<dbReference type="AlphaFoldDB" id="A0A9W9YSB0"/>
<sequence>MMGFGFMFKLDETCIENHLNERRVRTVEDTESVVDAEGEEELSILSDEDGEDDQTSSAVQETANQEDENEEDSLFPDTSIDLQLTKEGKVKLQRGTSRSNTRRDSEEGESAASSEQIKQPASKQRLSAKQRRENRKKAKQVEDDPSQEIHESMENEMEEGREDEQGNKAQQQQQPPKRGKK</sequence>
<protein>
    <submittedName>
        <fullName evidence="2">Uncharacterized protein</fullName>
    </submittedName>
</protein>
<reference evidence="2" key="1">
    <citation type="submission" date="2023-01" db="EMBL/GenBank/DDBJ databases">
        <title>Genome assembly of the deep-sea coral Lophelia pertusa.</title>
        <authorList>
            <person name="Herrera S."/>
            <person name="Cordes E."/>
        </authorList>
    </citation>
    <scope>NUCLEOTIDE SEQUENCE</scope>
    <source>
        <strain evidence="2">USNM1676648</strain>
        <tissue evidence="2">Polyp</tissue>
    </source>
</reference>
<evidence type="ECO:0000313" key="2">
    <source>
        <dbReference type="EMBL" id="KAJ7365342.1"/>
    </source>
</evidence>
<feature type="compositionally biased region" description="Acidic residues" evidence="1">
    <location>
        <begin position="29"/>
        <end position="54"/>
    </location>
</feature>
<proteinExistence type="predicted"/>
<feature type="compositionally biased region" description="Polar residues" evidence="1">
    <location>
        <begin position="116"/>
        <end position="125"/>
    </location>
</feature>
<keyword evidence="3" id="KW-1185">Reference proteome</keyword>
<feature type="compositionally biased region" description="Low complexity" evidence="1">
    <location>
        <begin position="170"/>
        <end position="181"/>
    </location>
</feature>
<accession>A0A9W9YSB0</accession>
<gene>
    <name evidence="2" type="ORF">OS493_005448</name>
</gene>
<evidence type="ECO:0000313" key="3">
    <source>
        <dbReference type="Proteomes" id="UP001163046"/>
    </source>
</evidence>
<feature type="compositionally biased region" description="Basic residues" evidence="1">
    <location>
        <begin position="126"/>
        <end position="138"/>
    </location>
</feature>
<feature type="non-terminal residue" evidence="2">
    <location>
        <position position="181"/>
    </location>
</feature>
<evidence type="ECO:0000256" key="1">
    <source>
        <dbReference type="SAM" id="MobiDB-lite"/>
    </source>
</evidence>
<feature type="compositionally biased region" description="Acidic residues" evidence="1">
    <location>
        <begin position="64"/>
        <end position="74"/>
    </location>
</feature>
<feature type="region of interest" description="Disordered" evidence="1">
    <location>
        <begin position="26"/>
        <end position="181"/>
    </location>
</feature>
<comment type="caution">
    <text evidence="2">The sequence shown here is derived from an EMBL/GenBank/DDBJ whole genome shotgun (WGS) entry which is preliminary data.</text>
</comment>